<name>A0A7E4VCZ6_PANRE</name>
<evidence type="ECO:0000313" key="1">
    <source>
        <dbReference type="Proteomes" id="UP000492821"/>
    </source>
</evidence>
<dbReference type="WBParaSite" id="Pan_g19513.t1">
    <property type="protein sequence ID" value="Pan_g19513.t1"/>
    <property type="gene ID" value="Pan_g19513"/>
</dbReference>
<dbReference type="Proteomes" id="UP000492821">
    <property type="component" value="Unassembled WGS sequence"/>
</dbReference>
<protein>
    <submittedName>
        <fullName evidence="2">HUN domain-containing protein</fullName>
    </submittedName>
</protein>
<organism evidence="1 2">
    <name type="scientific">Panagrellus redivivus</name>
    <name type="common">Microworm</name>
    <dbReference type="NCBI Taxonomy" id="6233"/>
    <lineage>
        <taxon>Eukaryota</taxon>
        <taxon>Metazoa</taxon>
        <taxon>Ecdysozoa</taxon>
        <taxon>Nematoda</taxon>
        <taxon>Chromadorea</taxon>
        <taxon>Rhabditida</taxon>
        <taxon>Tylenchina</taxon>
        <taxon>Panagrolaimomorpha</taxon>
        <taxon>Panagrolaimoidea</taxon>
        <taxon>Panagrolaimidae</taxon>
        <taxon>Panagrellus</taxon>
    </lineage>
</organism>
<sequence length="143" mass="15813">MTLSTQVYDHNVEADVNINNENGLPPSTYSIEYGQRATESQTALHSVVKSRNSLLKQSDLEQNFKHVSFGYFVDVVPSKMNHLDEDDDDTLTNDAIRKALDGIKMADTDESDSDLTLTDSGIARAFEGINAARILSFLLCALQ</sequence>
<reference evidence="1" key="1">
    <citation type="journal article" date="2013" name="Genetics">
        <title>The draft genome and transcriptome of Panagrellus redivivus are shaped by the harsh demands of a free-living lifestyle.</title>
        <authorList>
            <person name="Srinivasan J."/>
            <person name="Dillman A.R."/>
            <person name="Macchietto M.G."/>
            <person name="Heikkinen L."/>
            <person name="Lakso M."/>
            <person name="Fracchia K.M."/>
            <person name="Antoshechkin I."/>
            <person name="Mortazavi A."/>
            <person name="Wong G."/>
            <person name="Sternberg P.W."/>
        </authorList>
    </citation>
    <scope>NUCLEOTIDE SEQUENCE [LARGE SCALE GENOMIC DNA]</scope>
    <source>
        <strain evidence="1">MT8872</strain>
    </source>
</reference>
<evidence type="ECO:0000313" key="2">
    <source>
        <dbReference type="WBParaSite" id="Pan_g19513.t1"/>
    </source>
</evidence>
<accession>A0A7E4VCZ6</accession>
<proteinExistence type="predicted"/>
<reference evidence="2" key="2">
    <citation type="submission" date="2020-10" db="UniProtKB">
        <authorList>
            <consortium name="WormBaseParasite"/>
        </authorList>
    </citation>
    <scope>IDENTIFICATION</scope>
</reference>
<keyword evidence="1" id="KW-1185">Reference proteome</keyword>
<dbReference type="AlphaFoldDB" id="A0A7E4VCZ6"/>